<protein>
    <submittedName>
        <fullName evidence="7">Late embryogenesis abundant protein</fullName>
    </submittedName>
</protein>
<dbReference type="Pfam" id="PF03168">
    <property type="entry name" value="LEA_2"/>
    <property type="match status" value="1"/>
</dbReference>
<reference evidence="8" key="1">
    <citation type="journal article" date="2019" name="Curr. Biol.">
        <title>Genome Sequence of Striga asiatica Provides Insight into the Evolution of Plant Parasitism.</title>
        <authorList>
            <person name="Yoshida S."/>
            <person name="Kim S."/>
            <person name="Wafula E.K."/>
            <person name="Tanskanen J."/>
            <person name="Kim Y.M."/>
            <person name="Honaas L."/>
            <person name="Yang Z."/>
            <person name="Spallek T."/>
            <person name="Conn C.E."/>
            <person name="Ichihashi Y."/>
            <person name="Cheong K."/>
            <person name="Cui S."/>
            <person name="Der J.P."/>
            <person name="Gundlach H."/>
            <person name="Jiao Y."/>
            <person name="Hori C."/>
            <person name="Ishida J.K."/>
            <person name="Kasahara H."/>
            <person name="Kiba T."/>
            <person name="Kim M.S."/>
            <person name="Koo N."/>
            <person name="Laohavisit A."/>
            <person name="Lee Y.H."/>
            <person name="Lumba S."/>
            <person name="McCourt P."/>
            <person name="Mortimer J.C."/>
            <person name="Mutuku J.M."/>
            <person name="Nomura T."/>
            <person name="Sasaki-Sekimoto Y."/>
            <person name="Seto Y."/>
            <person name="Wang Y."/>
            <person name="Wakatake T."/>
            <person name="Sakakibara H."/>
            <person name="Demura T."/>
            <person name="Yamaguchi S."/>
            <person name="Yoneyama K."/>
            <person name="Manabe R.I."/>
            <person name="Nelson D.C."/>
            <person name="Schulman A.H."/>
            <person name="Timko M.P."/>
            <person name="dePamphilis C.W."/>
            <person name="Choi D."/>
            <person name="Shirasu K."/>
        </authorList>
    </citation>
    <scope>NUCLEOTIDE SEQUENCE [LARGE SCALE GENOMIC DNA]</scope>
    <source>
        <strain evidence="8">cv. UVA1</strain>
    </source>
</reference>
<name>A0A5A7PV43_STRAF</name>
<dbReference type="PANTHER" id="PTHR31415">
    <property type="entry name" value="OS05G0367900 PROTEIN"/>
    <property type="match status" value="1"/>
</dbReference>
<keyword evidence="4 5" id="KW-0472">Membrane</keyword>
<evidence type="ECO:0000256" key="3">
    <source>
        <dbReference type="ARBA" id="ARBA00022989"/>
    </source>
</evidence>
<feature type="transmembrane region" description="Helical" evidence="5">
    <location>
        <begin position="27"/>
        <end position="49"/>
    </location>
</feature>
<feature type="domain" description="Late embryogenesis abundant protein LEA-2 subgroup" evidence="6">
    <location>
        <begin position="82"/>
        <end position="183"/>
    </location>
</feature>
<organism evidence="7 8">
    <name type="scientific">Striga asiatica</name>
    <name type="common">Asiatic witchweed</name>
    <name type="synonym">Buchnera asiatica</name>
    <dbReference type="NCBI Taxonomy" id="4170"/>
    <lineage>
        <taxon>Eukaryota</taxon>
        <taxon>Viridiplantae</taxon>
        <taxon>Streptophyta</taxon>
        <taxon>Embryophyta</taxon>
        <taxon>Tracheophyta</taxon>
        <taxon>Spermatophyta</taxon>
        <taxon>Magnoliopsida</taxon>
        <taxon>eudicotyledons</taxon>
        <taxon>Gunneridae</taxon>
        <taxon>Pentapetalae</taxon>
        <taxon>asterids</taxon>
        <taxon>lamiids</taxon>
        <taxon>Lamiales</taxon>
        <taxon>Orobanchaceae</taxon>
        <taxon>Buchnereae</taxon>
        <taxon>Striga</taxon>
    </lineage>
</organism>
<comment type="caution">
    <text evidence="7">The sequence shown here is derived from an EMBL/GenBank/DDBJ whole genome shotgun (WGS) entry which is preliminary data.</text>
</comment>
<evidence type="ECO:0000313" key="8">
    <source>
        <dbReference type="Proteomes" id="UP000325081"/>
    </source>
</evidence>
<dbReference type="SUPFAM" id="SSF117070">
    <property type="entry name" value="LEA14-like"/>
    <property type="match status" value="1"/>
</dbReference>
<comment type="subcellular location">
    <subcellularLocation>
        <location evidence="1">Membrane</location>
        <topology evidence="1">Single-pass membrane protein</topology>
    </subcellularLocation>
</comment>
<evidence type="ECO:0000256" key="4">
    <source>
        <dbReference type="ARBA" id="ARBA00023136"/>
    </source>
</evidence>
<evidence type="ECO:0000256" key="5">
    <source>
        <dbReference type="SAM" id="Phobius"/>
    </source>
</evidence>
<keyword evidence="3 5" id="KW-1133">Transmembrane helix</keyword>
<dbReference type="OrthoDB" id="1426517at2759"/>
<dbReference type="PANTHER" id="PTHR31415:SF166">
    <property type="entry name" value="LATE EMBRYOGENESIS ABUNDANT (LEA) HYDROXYPROLINE-RICH GLYCOPROTEIN FAMILY"/>
    <property type="match status" value="1"/>
</dbReference>
<dbReference type="AlphaFoldDB" id="A0A5A7PV43"/>
<dbReference type="GO" id="GO:0098542">
    <property type="term" value="P:defense response to other organism"/>
    <property type="evidence" value="ECO:0007669"/>
    <property type="project" value="InterPro"/>
</dbReference>
<keyword evidence="8" id="KW-1185">Reference proteome</keyword>
<evidence type="ECO:0000313" key="7">
    <source>
        <dbReference type="EMBL" id="GER36516.1"/>
    </source>
</evidence>
<sequence>MSEEDKYCGHHHHHHHNHHLTRHYRRLLSAVAAFIILVLFIILLIYLILHPSKPRFVLQDATVYSFNLTSGGNLLTTNFQVTLSAHNPNDRVGIYYDRLDVYAAYRGQQITLATLLPPVYQGRGDSDVWSPFVYGTEVPVAPYLGAALVEDQISRNLMINVRVVGKVRWKVGTFISGEYHLYVNCPAYIDYGGVGGVKYQLIMDCHVDV</sequence>
<gene>
    <name evidence="7" type="ORF">STAS_12856</name>
</gene>
<evidence type="ECO:0000256" key="1">
    <source>
        <dbReference type="ARBA" id="ARBA00004167"/>
    </source>
</evidence>
<evidence type="ECO:0000259" key="6">
    <source>
        <dbReference type="Pfam" id="PF03168"/>
    </source>
</evidence>
<dbReference type="InterPro" id="IPR044839">
    <property type="entry name" value="NDR1-like"/>
</dbReference>
<dbReference type="GO" id="GO:0005886">
    <property type="term" value="C:plasma membrane"/>
    <property type="evidence" value="ECO:0007669"/>
    <property type="project" value="TreeGrafter"/>
</dbReference>
<dbReference type="InterPro" id="IPR004864">
    <property type="entry name" value="LEA_2"/>
</dbReference>
<dbReference type="EMBL" id="BKCP01005183">
    <property type="protein sequence ID" value="GER36516.1"/>
    <property type="molecule type" value="Genomic_DNA"/>
</dbReference>
<dbReference type="Proteomes" id="UP000325081">
    <property type="component" value="Unassembled WGS sequence"/>
</dbReference>
<accession>A0A5A7PV43</accession>
<evidence type="ECO:0000256" key="2">
    <source>
        <dbReference type="ARBA" id="ARBA00022692"/>
    </source>
</evidence>
<proteinExistence type="predicted"/>
<dbReference type="GO" id="GO:0009506">
    <property type="term" value="C:plasmodesma"/>
    <property type="evidence" value="ECO:0007669"/>
    <property type="project" value="TreeGrafter"/>
</dbReference>
<keyword evidence="2 5" id="KW-0812">Transmembrane</keyword>